<evidence type="ECO:0000313" key="1">
    <source>
        <dbReference type="EMBL" id="ARD70377.1"/>
    </source>
</evidence>
<protein>
    <submittedName>
        <fullName evidence="1">Uncharacterized protein</fullName>
    </submittedName>
</protein>
<dbReference type="AlphaFoldDB" id="A0A1V0M663"/>
<keyword evidence="1" id="KW-0614">Plasmid</keyword>
<sequence length="231" mass="24893">MAPVTHWSHLMSSSRSICPRTQSAALALRRNFVVGPSYDQPIVEINTIPARVIDIAARQKSSGFVWMDYGQEVLQVATYDGNGLVCLGNDIAGPKASPESLLVYAESIYPTMRVTSTPAVPVAGIASFYRPDPAFRGPIVPLEVSDDRMEALLLSNKMIFSYQNSDHLSSSELVVQTLHLLKTKPEGCGGWEARVAARIQALGDALSFYEGAVRQAVKNDDESAPGTPAAA</sequence>
<proteinExistence type="predicted"/>
<reference evidence="1" key="1">
    <citation type="submission" date="2017-01" db="EMBL/GenBank/DDBJ databases">
        <title>Complete nucleotide sequence of an IncP-2 blaVIM-2-harboring megaplasmid from Pseudomonas aeruginosa.</title>
        <authorList>
            <person name="Botelho J."/>
            <person name="Grosso F."/>
            <person name="Mabrouk A."/>
            <person name="Peixe L."/>
        </authorList>
    </citation>
    <scope>NUCLEOTIDE SEQUENCE</scope>
    <source>
        <strain evidence="1">FFUP_PS_37</strain>
        <plasmid evidence="1">pJB37</plasmid>
    </source>
</reference>
<geneLocation type="plasmid" evidence="1">
    <name>pJB37</name>
</geneLocation>
<dbReference type="EMBL" id="KY494864">
    <property type="protein sequence ID" value="ARD70377.1"/>
    <property type="molecule type" value="Genomic_DNA"/>
</dbReference>
<name>A0A1V0M663_PSEAI</name>
<organism evidence="1">
    <name type="scientific">Pseudomonas aeruginosa</name>
    <dbReference type="NCBI Taxonomy" id="287"/>
    <lineage>
        <taxon>Bacteria</taxon>
        <taxon>Pseudomonadati</taxon>
        <taxon>Pseudomonadota</taxon>
        <taxon>Gammaproteobacteria</taxon>
        <taxon>Pseudomonadales</taxon>
        <taxon>Pseudomonadaceae</taxon>
        <taxon>Pseudomonas</taxon>
    </lineage>
</organism>
<accession>A0A1V0M663</accession>